<gene>
    <name evidence="2" type="ORF">H4Q32_026435</name>
</gene>
<dbReference type="GO" id="GO:0016874">
    <property type="term" value="F:ligase activity"/>
    <property type="evidence" value="ECO:0007669"/>
    <property type="project" value="UniProtKB-KW"/>
</dbReference>
<dbReference type="InterPro" id="IPR008906">
    <property type="entry name" value="HATC_C_dom"/>
</dbReference>
<dbReference type="Proteomes" id="UP000830375">
    <property type="component" value="Unassembled WGS sequence"/>
</dbReference>
<dbReference type="Pfam" id="PF05699">
    <property type="entry name" value="Dimer_Tnp_hAT"/>
    <property type="match status" value="1"/>
</dbReference>
<keyword evidence="2" id="KW-0436">Ligase</keyword>
<dbReference type="PANTHER" id="PTHR46481">
    <property type="entry name" value="ZINC FINGER BED DOMAIN-CONTAINING PROTEIN 4"/>
    <property type="match status" value="1"/>
</dbReference>
<proteinExistence type="predicted"/>
<feature type="domain" description="HAT C-terminal dimerisation" evidence="1">
    <location>
        <begin position="394"/>
        <end position="474"/>
    </location>
</feature>
<sequence>MPSRKYFRQVELPSLYMSCLSEVENELRDVAHFATNTDLWTSRSTQPYMSLTIHFITSNWTLCSRCLQTSYFPGDHTGDLIAQGLRESLQSWGLQENRQVCVTTDNATNNIRALQLNNWTRLQCFGHRLHLAIEKGMKLPQVDRAVGVCKKVVSAFSNTWKRRRELAVAQGELGLPVHQLITETVNRWGSRQKMIDRVIEQEKAISQVLREDKKTRHLIPTWQDMDVLEFISKALRPLTEFTDALSGEDYVSVSYLKPVLHLFNKTIVAPQEDDTQLTKNIKDKILEYLNEKYADPDTEDLLDMASFVDPRFKTKYIKEEKVEYIMSKAAAEIEEMVVNQNAESPVATQPETEEAVADPAVPAKKKHKGLGSYFKKKATQQVPPLSNRNLIDFELKSYLQAMETDSDTDPLQWWKLHEMNFPKLSNLAKKYLCIPATSSPSERAFSTSGNIVTCHRSVLKPETVDQLVFLAHNLK</sequence>
<dbReference type="SUPFAM" id="SSF53098">
    <property type="entry name" value="Ribonuclease H-like"/>
    <property type="match status" value="1"/>
</dbReference>
<keyword evidence="3" id="KW-1185">Reference proteome</keyword>
<comment type="caution">
    <text evidence="2">The sequence shown here is derived from an EMBL/GenBank/DDBJ whole genome shotgun (WGS) entry which is preliminary data.</text>
</comment>
<dbReference type="InterPro" id="IPR052035">
    <property type="entry name" value="ZnF_BED_domain_contain"/>
</dbReference>
<accession>A0ABQ8MV77</accession>
<evidence type="ECO:0000259" key="1">
    <source>
        <dbReference type="Pfam" id="PF05699"/>
    </source>
</evidence>
<reference evidence="2 3" key="1">
    <citation type="submission" date="2022-01" db="EMBL/GenBank/DDBJ databases">
        <title>A high-quality chromosome-level genome assembly of rohu carp, Labeo rohita.</title>
        <authorList>
            <person name="Arick M.A. II"/>
            <person name="Hsu C.-Y."/>
            <person name="Magbanua Z."/>
            <person name="Pechanova O."/>
            <person name="Grover C."/>
            <person name="Miller E."/>
            <person name="Thrash A."/>
            <person name="Ezzel L."/>
            <person name="Alam S."/>
            <person name="Benzie J."/>
            <person name="Hamilton M."/>
            <person name="Karsi A."/>
            <person name="Lawrence M.L."/>
            <person name="Peterson D.G."/>
        </authorList>
    </citation>
    <scope>NUCLEOTIDE SEQUENCE [LARGE SCALE GENOMIC DNA]</scope>
    <source>
        <strain evidence="3">BAU-BD-2019</strain>
        <tissue evidence="2">Blood</tissue>
    </source>
</reference>
<name>A0ABQ8MV77_LABRO</name>
<dbReference type="InterPro" id="IPR012337">
    <property type="entry name" value="RNaseH-like_sf"/>
</dbReference>
<evidence type="ECO:0000313" key="2">
    <source>
        <dbReference type="EMBL" id="KAI2666742.1"/>
    </source>
</evidence>
<organism evidence="2 3">
    <name type="scientific">Labeo rohita</name>
    <name type="common">Indian major carp</name>
    <name type="synonym">Cyprinus rohita</name>
    <dbReference type="NCBI Taxonomy" id="84645"/>
    <lineage>
        <taxon>Eukaryota</taxon>
        <taxon>Metazoa</taxon>
        <taxon>Chordata</taxon>
        <taxon>Craniata</taxon>
        <taxon>Vertebrata</taxon>
        <taxon>Euteleostomi</taxon>
        <taxon>Actinopterygii</taxon>
        <taxon>Neopterygii</taxon>
        <taxon>Teleostei</taxon>
        <taxon>Ostariophysi</taxon>
        <taxon>Cypriniformes</taxon>
        <taxon>Cyprinidae</taxon>
        <taxon>Labeoninae</taxon>
        <taxon>Labeonini</taxon>
        <taxon>Labeo</taxon>
    </lineage>
</organism>
<dbReference type="PANTHER" id="PTHR46481:SF9">
    <property type="entry name" value="ZINC FINGER BED DOMAIN-CONTAINING PROTEIN 1-LIKE"/>
    <property type="match status" value="1"/>
</dbReference>
<evidence type="ECO:0000313" key="3">
    <source>
        <dbReference type="Proteomes" id="UP000830375"/>
    </source>
</evidence>
<protein>
    <submittedName>
        <fullName evidence="2">E3 SUMO-protein ligase ZBED1</fullName>
    </submittedName>
</protein>
<dbReference type="EMBL" id="JACTAM010000003">
    <property type="protein sequence ID" value="KAI2666742.1"/>
    <property type="molecule type" value="Genomic_DNA"/>
</dbReference>